<dbReference type="EMBL" id="JBBMFF010000260">
    <property type="protein sequence ID" value="MEQ2512119.1"/>
    <property type="molecule type" value="Genomic_DNA"/>
</dbReference>
<accession>A0ABV1G9P8</accession>
<dbReference type="InterPro" id="IPR002942">
    <property type="entry name" value="S4_RNA-bd"/>
</dbReference>
<evidence type="ECO:0000313" key="7">
    <source>
        <dbReference type="EMBL" id="MEQ2512119.1"/>
    </source>
</evidence>
<dbReference type="CDD" id="cd02553">
    <property type="entry name" value="PseudoU_synth_RsuA"/>
    <property type="match status" value="1"/>
</dbReference>
<dbReference type="SUPFAM" id="SSF55120">
    <property type="entry name" value="Pseudouridine synthase"/>
    <property type="match status" value="1"/>
</dbReference>
<dbReference type="Pfam" id="PF01479">
    <property type="entry name" value="S4"/>
    <property type="match status" value="1"/>
</dbReference>
<dbReference type="InterPro" id="IPR042092">
    <property type="entry name" value="PsdUridine_s_RsuA/RluB/E/F_cat"/>
</dbReference>
<dbReference type="Gene3D" id="3.10.290.10">
    <property type="entry name" value="RNA-binding S4 domain"/>
    <property type="match status" value="1"/>
</dbReference>
<name>A0ABV1G9P8_9FIRM</name>
<dbReference type="InterPro" id="IPR000748">
    <property type="entry name" value="PsdUridine_synth_RsuA/RluB/E/F"/>
</dbReference>
<feature type="domain" description="RNA-binding S4" evidence="6">
    <location>
        <begin position="2"/>
        <end position="61"/>
    </location>
</feature>
<dbReference type="Proteomes" id="UP001491552">
    <property type="component" value="Unassembled WGS sequence"/>
</dbReference>
<dbReference type="InterPro" id="IPR018496">
    <property type="entry name" value="PsdUridine_synth_RsuA/RluB_CS"/>
</dbReference>
<reference evidence="7 8" key="1">
    <citation type="submission" date="2024-03" db="EMBL/GenBank/DDBJ databases">
        <title>Human intestinal bacterial collection.</title>
        <authorList>
            <person name="Pauvert C."/>
            <person name="Hitch T.C.A."/>
            <person name="Clavel T."/>
        </authorList>
    </citation>
    <scope>NUCLEOTIDE SEQUENCE [LARGE SCALE GENOMIC DNA]</scope>
    <source>
        <strain evidence="7 8">CLA-AA-H192</strain>
    </source>
</reference>
<dbReference type="CDD" id="cd00165">
    <property type="entry name" value="S4"/>
    <property type="match status" value="1"/>
</dbReference>
<proteinExistence type="inferred from homology"/>
<evidence type="ECO:0000259" key="6">
    <source>
        <dbReference type="SMART" id="SM00363"/>
    </source>
</evidence>
<keyword evidence="3 5" id="KW-0413">Isomerase</keyword>
<dbReference type="Pfam" id="PF00849">
    <property type="entry name" value="PseudoU_synth_2"/>
    <property type="match status" value="1"/>
</dbReference>
<evidence type="ECO:0000256" key="2">
    <source>
        <dbReference type="ARBA" id="ARBA00022884"/>
    </source>
</evidence>
<dbReference type="RefSeq" id="WP_349136822.1">
    <property type="nucleotide sequence ID" value="NZ_JBBMFF010000260.1"/>
</dbReference>
<dbReference type="EC" id="5.4.99.-" evidence="5"/>
<dbReference type="InterPro" id="IPR036986">
    <property type="entry name" value="S4_RNA-bd_sf"/>
</dbReference>
<keyword evidence="8" id="KW-1185">Reference proteome</keyword>
<dbReference type="InterPro" id="IPR020103">
    <property type="entry name" value="PsdUridine_synth_cat_dom_sf"/>
</dbReference>
<dbReference type="InterPro" id="IPR006145">
    <property type="entry name" value="PsdUridine_synth_RsuA/RluA"/>
</dbReference>
<evidence type="ECO:0000256" key="1">
    <source>
        <dbReference type="ARBA" id="ARBA00008348"/>
    </source>
</evidence>
<dbReference type="SMART" id="SM00363">
    <property type="entry name" value="S4"/>
    <property type="match status" value="1"/>
</dbReference>
<dbReference type="NCBIfam" id="TIGR00093">
    <property type="entry name" value="pseudouridine synthase"/>
    <property type="match status" value="1"/>
</dbReference>
<organism evidence="7 8">
    <name type="scientific">Faecousia intestinalis</name>
    <dbReference type="NCBI Taxonomy" id="3133167"/>
    <lineage>
        <taxon>Bacteria</taxon>
        <taxon>Bacillati</taxon>
        <taxon>Bacillota</taxon>
        <taxon>Clostridia</taxon>
        <taxon>Eubacteriales</taxon>
        <taxon>Oscillospiraceae</taxon>
        <taxon>Faecousia</taxon>
    </lineage>
</organism>
<dbReference type="Gene3D" id="3.30.70.1560">
    <property type="entry name" value="Alpha-L RNA-binding motif"/>
    <property type="match status" value="1"/>
</dbReference>
<gene>
    <name evidence="7" type="ORF">WMO66_12845</name>
</gene>
<keyword evidence="2 4" id="KW-0694">RNA-binding</keyword>
<evidence type="ECO:0000313" key="8">
    <source>
        <dbReference type="Proteomes" id="UP001491552"/>
    </source>
</evidence>
<sequence length="249" mass="27442">MQRLDRFLSEAGVASRRELRAIIRAGRVRVNDVPASAPEQKIDETSDRVTLDGEAVGPRGPVVLLLHKPTGYVTSTDDPRDRTVMELLPPQYRGLAPVGRLDKDTSGLLLLTDDGQLAHRLISPRHAVWKIYDAVHEGEAGEADCAAFRAGLTLRDGTVCRPAYLRPLGPGRSLVAVCEGKYHQVRRMLASRGMPVTALRRIAEGGLELGALPMGMTRELTCGEIRLLETVDFDEAYLEKLVQKIRNML</sequence>
<dbReference type="PANTHER" id="PTHR47683:SF4">
    <property type="entry name" value="PSEUDOURIDINE SYNTHASE"/>
    <property type="match status" value="1"/>
</dbReference>
<evidence type="ECO:0000256" key="4">
    <source>
        <dbReference type="PROSITE-ProRule" id="PRU00182"/>
    </source>
</evidence>
<dbReference type="Gene3D" id="3.30.70.580">
    <property type="entry name" value="Pseudouridine synthase I, catalytic domain, N-terminal subdomain"/>
    <property type="match status" value="1"/>
</dbReference>
<dbReference type="GO" id="GO:0016853">
    <property type="term" value="F:isomerase activity"/>
    <property type="evidence" value="ECO:0007669"/>
    <property type="project" value="UniProtKB-KW"/>
</dbReference>
<comment type="similarity">
    <text evidence="1 5">Belongs to the pseudouridine synthase RsuA family.</text>
</comment>
<evidence type="ECO:0000256" key="5">
    <source>
        <dbReference type="RuleBase" id="RU003887"/>
    </source>
</evidence>
<comment type="caution">
    <text evidence="7">The sequence shown here is derived from an EMBL/GenBank/DDBJ whole genome shotgun (WGS) entry which is preliminary data.</text>
</comment>
<dbReference type="PROSITE" id="PS01149">
    <property type="entry name" value="PSI_RSU"/>
    <property type="match status" value="1"/>
</dbReference>
<dbReference type="PROSITE" id="PS50889">
    <property type="entry name" value="S4"/>
    <property type="match status" value="1"/>
</dbReference>
<dbReference type="InterPro" id="IPR020094">
    <property type="entry name" value="TruA/RsuA/RluB/E/F_N"/>
</dbReference>
<dbReference type="SUPFAM" id="SSF55174">
    <property type="entry name" value="Alpha-L RNA-binding motif"/>
    <property type="match status" value="1"/>
</dbReference>
<evidence type="ECO:0000256" key="3">
    <source>
        <dbReference type="ARBA" id="ARBA00023235"/>
    </source>
</evidence>
<dbReference type="PANTHER" id="PTHR47683">
    <property type="entry name" value="PSEUDOURIDINE SYNTHASE FAMILY PROTEIN-RELATED"/>
    <property type="match status" value="1"/>
</dbReference>
<protein>
    <recommendedName>
        <fullName evidence="5">Pseudouridine synthase</fullName>
        <ecNumber evidence="5">5.4.99.-</ecNumber>
    </recommendedName>
</protein>
<dbReference type="InterPro" id="IPR050343">
    <property type="entry name" value="RsuA_PseudoU_synthase"/>
</dbReference>